<keyword evidence="3" id="KW-1185">Reference proteome</keyword>
<comment type="caution">
    <text evidence="2">The sequence shown here is derived from an EMBL/GenBank/DDBJ whole genome shotgun (WGS) entry which is preliminary data.</text>
</comment>
<protein>
    <submittedName>
        <fullName evidence="2">Uncharacterized protein</fullName>
    </submittedName>
</protein>
<reference evidence="3" key="1">
    <citation type="journal article" date="2019" name="Int. J. Syst. Evol. Microbiol.">
        <title>The Global Catalogue of Microorganisms (GCM) 10K type strain sequencing project: providing services to taxonomists for standard genome sequencing and annotation.</title>
        <authorList>
            <consortium name="The Broad Institute Genomics Platform"/>
            <consortium name="The Broad Institute Genome Sequencing Center for Infectious Disease"/>
            <person name="Wu L."/>
            <person name="Ma J."/>
        </authorList>
    </citation>
    <scope>NUCLEOTIDE SEQUENCE [LARGE SCALE GENOMIC DNA]</scope>
    <source>
        <strain evidence="3">JCM 15910</strain>
    </source>
</reference>
<evidence type="ECO:0000256" key="1">
    <source>
        <dbReference type="SAM" id="SignalP"/>
    </source>
</evidence>
<proteinExistence type="predicted"/>
<feature type="signal peptide" evidence="1">
    <location>
        <begin position="1"/>
        <end position="20"/>
    </location>
</feature>
<sequence length="98" mass="9765">MRLLLSCLALLMLALGPANAATGPTYCRDGSTADCCDGDQPCTLPGAGCAPSCTPKIIAAEQGDSTPRIAVTAPLPVLSVAQRAGTGTPPPHPPPRAS</sequence>
<name>A0ABP3XN53_9SPHN</name>
<keyword evidence="1" id="KW-0732">Signal</keyword>
<organism evidence="2 3">
    <name type="scientific">Sphingopyxis soli</name>
    <dbReference type="NCBI Taxonomy" id="592051"/>
    <lineage>
        <taxon>Bacteria</taxon>
        <taxon>Pseudomonadati</taxon>
        <taxon>Pseudomonadota</taxon>
        <taxon>Alphaproteobacteria</taxon>
        <taxon>Sphingomonadales</taxon>
        <taxon>Sphingomonadaceae</taxon>
        <taxon>Sphingopyxis</taxon>
    </lineage>
</organism>
<evidence type="ECO:0000313" key="3">
    <source>
        <dbReference type="Proteomes" id="UP001500738"/>
    </source>
</evidence>
<accession>A0ABP3XN53</accession>
<feature type="chain" id="PRO_5046499101" evidence="1">
    <location>
        <begin position="21"/>
        <end position="98"/>
    </location>
</feature>
<evidence type="ECO:0000313" key="2">
    <source>
        <dbReference type="EMBL" id="GAA0866147.1"/>
    </source>
</evidence>
<dbReference type="EMBL" id="BAAAFE010000009">
    <property type="protein sequence ID" value="GAA0866147.1"/>
    <property type="molecule type" value="Genomic_DNA"/>
</dbReference>
<gene>
    <name evidence="2" type="ORF">GCM10009115_27590</name>
</gene>
<dbReference type="Proteomes" id="UP001500738">
    <property type="component" value="Unassembled WGS sequence"/>
</dbReference>